<dbReference type="EMBL" id="CP006943">
    <property type="protein sequence ID" value="AHG74769.1"/>
    <property type="molecule type" value="Genomic_DNA"/>
</dbReference>
<dbReference type="AlphaFoldDB" id="W0Q7B4"/>
<dbReference type="eggNOG" id="ENOG50331W0">
    <property type="taxonomic scope" value="Bacteria"/>
</dbReference>
<dbReference type="KEGG" id="mvi:X808_2420"/>
<proteinExistence type="predicted"/>
<sequence length="101" mass="12126">MKKEEIQQMQDRYNQWIALLPELEKSVEEWKQAAELLAPLQQFYFSEQWQELNEHFDGELDTQGNYSVLSEDALWNAFHEQHQLALEWLKLSTAWITKAQD</sequence>
<gene>
    <name evidence="1" type="ORF">X808_2420</name>
</gene>
<evidence type="ECO:0000313" key="2">
    <source>
        <dbReference type="Proteomes" id="UP000066995"/>
    </source>
</evidence>
<dbReference type="Pfam" id="PF14131">
    <property type="entry name" value="DUF4298"/>
    <property type="match status" value="1"/>
</dbReference>
<organism evidence="1 2">
    <name type="scientific">Mannheimia varigena USDA-ARS-USMARC-1296</name>
    <dbReference type="NCBI Taxonomy" id="1433287"/>
    <lineage>
        <taxon>Bacteria</taxon>
        <taxon>Pseudomonadati</taxon>
        <taxon>Pseudomonadota</taxon>
        <taxon>Gammaproteobacteria</taxon>
        <taxon>Pasteurellales</taxon>
        <taxon>Pasteurellaceae</taxon>
        <taxon>Mannheimia</taxon>
    </lineage>
</organism>
<dbReference type="Proteomes" id="UP000066995">
    <property type="component" value="Chromosome"/>
</dbReference>
<accession>W0Q7B4</accession>
<dbReference type="OrthoDB" id="8602690at2"/>
<dbReference type="RefSeq" id="WP_025216536.1">
    <property type="nucleotide sequence ID" value="NZ_CP006943.1"/>
</dbReference>
<name>W0Q7B4_9PAST</name>
<reference evidence="1 2" key="1">
    <citation type="submission" date="2013-12" db="EMBL/GenBank/DDBJ databases">
        <title>Annotation of the Mannheimia varigena USDA-ARS-USMARC-1296 complete genome.</title>
        <authorList>
            <person name="Harhay G.P."/>
            <person name="Clawson M.L."/>
            <person name="Murray R.W."/>
            <person name="Lubbers B.V."/>
            <person name="Heaton M.P."/>
            <person name="Chitko-Mckown C.G."/>
            <person name="Harhay D.M."/>
            <person name="Smith T.P.L."/>
        </authorList>
    </citation>
    <scope>NUCLEOTIDE SEQUENCE [LARGE SCALE GENOMIC DNA]</scope>
    <source>
        <strain evidence="1 2">USDA-ARS-USMARC-1296</strain>
    </source>
</reference>
<keyword evidence="2" id="KW-1185">Reference proteome</keyword>
<dbReference type="InterPro" id="IPR025384">
    <property type="entry name" value="DUF4298"/>
</dbReference>
<dbReference type="PATRIC" id="fig|1433287.3.peg.242"/>
<dbReference type="HOGENOM" id="CLU_176970_0_0_6"/>
<evidence type="ECO:0008006" key="3">
    <source>
        <dbReference type="Google" id="ProtNLM"/>
    </source>
</evidence>
<protein>
    <recommendedName>
        <fullName evidence="3">DUF4298 domain-containing protein</fullName>
    </recommendedName>
</protein>
<evidence type="ECO:0000313" key="1">
    <source>
        <dbReference type="EMBL" id="AHG74769.1"/>
    </source>
</evidence>